<protein>
    <recommendedName>
        <fullName evidence="1">DUF4283 domain-containing protein</fullName>
    </recommendedName>
</protein>
<reference evidence="3" key="2">
    <citation type="submission" date="2025-08" db="UniProtKB">
        <authorList>
            <consortium name="RefSeq"/>
        </authorList>
    </citation>
    <scope>IDENTIFICATION</scope>
    <source>
        <tissue evidence="3">Leaf</tissue>
    </source>
</reference>
<evidence type="ECO:0000259" key="1">
    <source>
        <dbReference type="Pfam" id="PF14111"/>
    </source>
</evidence>
<accession>A0A9R0J0V5</accession>
<dbReference type="GeneID" id="110798309"/>
<evidence type="ECO:0000313" key="2">
    <source>
        <dbReference type="Proteomes" id="UP000813463"/>
    </source>
</evidence>
<keyword evidence="2" id="KW-1185">Reference proteome</keyword>
<dbReference type="AlphaFoldDB" id="A0A9R0J0V5"/>
<dbReference type="InterPro" id="IPR025558">
    <property type="entry name" value="DUF4283"/>
</dbReference>
<dbReference type="PANTHER" id="PTHR33233:SF17">
    <property type="entry name" value="DUF4283 DOMAIN-CONTAINING PROTEIN"/>
    <property type="match status" value="1"/>
</dbReference>
<dbReference type="PANTHER" id="PTHR33233">
    <property type="entry name" value="ENDONUCLEASE/EXONUCLEASE/PHOSPHATASE"/>
    <property type="match status" value="1"/>
</dbReference>
<name>A0A9R0J0V5_SPIOL</name>
<reference evidence="2" key="1">
    <citation type="journal article" date="2021" name="Nat. Commun.">
        <title>Genomic analyses provide insights into spinach domestication and the genetic basis of agronomic traits.</title>
        <authorList>
            <person name="Cai X."/>
            <person name="Sun X."/>
            <person name="Xu C."/>
            <person name="Sun H."/>
            <person name="Wang X."/>
            <person name="Ge C."/>
            <person name="Zhang Z."/>
            <person name="Wang Q."/>
            <person name="Fei Z."/>
            <person name="Jiao C."/>
            <person name="Wang Q."/>
        </authorList>
    </citation>
    <scope>NUCLEOTIDE SEQUENCE [LARGE SCALE GENOMIC DNA]</scope>
    <source>
        <strain evidence="2">cv. Varoflay</strain>
    </source>
</reference>
<sequence length="377" mass="41633">MNEIMTKVNDALGISGDYGISWGNVANSIIPNTEHEETEHLEKEIEASAEPDAQRRLNMGGKPSWATIVNGSSLTANGTPLSFISPTIVDGKPIGLLNKIDVDNMVAIWNCSIVMYIVGDMPSIGAVIRFIAKEWVNVSTPKVFLQDEGYFVIRFASRKDRDSVLMAGPYSFFNRPMIVKPWSAKFNFQEEILGVIPVLVRLPNLPLNYWGPDSLSRIGSLLGIPLFADECTSSQMRVSFPRLLVEIDVTKPLPKHVMLQDPSGGTFTQPVLYDWLPPYCGTCKVVGHICGEGMKQTTRFKPVVPVKMKKDISNNPVADGKVTHTPVTHDDGWRIVTRRRRDPKPPRHILGLAQVQAVTRGFSFDGGGEGEEGFDIG</sequence>
<dbReference type="Proteomes" id="UP000813463">
    <property type="component" value="Chromosome 2"/>
</dbReference>
<proteinExistence type="predicted"/>
<organism evidence="2 3">
    <name type="scientific">Spinacia oleracea</name>
    <name type="common">Spinach</name>
    <dbReference type="NCBI Taxonomy" id="3562"/>
    <lineage>
        <taxon>Eukaryota</taxon>
        <taxon>Viridiplantae</taxon>
        <taxon>Streptophyta</taxon>
        <taxon>Embryophyta</taxon>
        <taxon>Tracheophyta</taxon>
        <taxon>Spermatophyta</taxon>
        <taxon>Magnoliopsida</taxon>
        <taxon>eudicotyledons</taxon>
        <taxon>Gunneridae</taxon>
        <taxon>Pentapetalae</taxon>
        <taxon>Caryophyllales</taxon>
        <taxon>Chenopodiaceae</taxon>
        <taxon>Chenopodioideae</taxon>
        <taxon>Anserineae</taxon>
        <taxon>Spinacia</taxon>
    </lineage>
</organism>
<dbReference type="Pfam" id="PF14111">
    <property type="entry name" value="DUF4283"/>
    <property type="match status" value="1"/>
</dbReference>
<dbReference type="RefSeq" id="XP_021859177.2">
    <property type="nucleotide sequence ID" value="XM_022003485.2"/>
</dbReference>
<gene>
    <name evidence="3" type="primary">LOC110798309</name>
</gene>
<evidence type="ECO:0000313" key="3">
    <source>
        <dbReference type="RefSeq" id="XP_021859177.2"/>
    </source>
</evidence>
<dbReference type="KEGG" id="soe:110798309"/>
<feature type="domain" description="DUF4283" evidence="1">
    <location>
        <begin position="109"/>
        <end position="190"/>
    </location>
</feature>